<evidence type="ECO:0000313" key="2">
    <source>
        <dbReference type="Proteomes" id="UP000498740"/>
    </source>
</evidence>
<reference evidence="1 2" key="1">
    <citation type="submission" date="2020-05" db="EMBL/GenBank/DDBJ databases">
        <title>Whole genome shotgun sequence of Streptomyces microflavus NBRC 13062.</title>
        <authorList>
            <person name="Komaki H."/>
            <person name="Tamura T."/>
        </authorList>
    </citation>
    <scope>NUCLEOTIDE SEQUENCE [LARGE SCALE GENOMIC DNA]</scope>
    <source>
        <strain evidence="1 2">NBRC 13062</strain>
    </source>
</reference>
<dbReference type="Proteomes" id="UP000498740">
    <property type="component" value="Unassembled WGS sequence"/>
</dbReference>
<sequence length="157" mass="17122">MELLHRLDDPEFTETPADYSAADAAASFSRLVVQVGSRFSTPCNIDRDIQDSAQYGRIEVPGEATVCGTRIVALVSKFKPLAMVAADNPGAFLGTDEAQAEGELDASDLEKVEQVLAESGYITIPEELLEISYDGPTLLRFHGSGEPSWWDRFFGSF</sequence>
<organism evidence="1 2">
    <name type="scientific">Streptomyces microflavus</name>
    <name type="common">Streptomyces lipmanii</name>
    <dbReference type="NCBI Taxonomy" id="1919"/>
    <lineage>
        <taxon>Bacteria</taxon>
        <taxon>Bacillati</taxon>
        <taxon>Actinomycetota</taxon>
        <taxon>Actinomycetes</taxon>
        <taxon>Kitasatosporales</taxon>
        <taxon>Streptomycetaceae</taxon>
        <taxon>Streptomyces</taxon>
    </lineage>
</organism>
<dbReference type="AlphaFoldDB" id="A0A7J0CYQ0"/>
<comment type="caution">
    <text evidence="1">The sequence shown here is derived from an EMBL/GenBank/DDBJ whole genome shotgun (WGS) entry which is preliminary data.</text>
</comment>
<accession>A0A7J0CYQ0</accession>
<dbReference type="EMBL" id="BLWD01000001">
    <property type="protein sequence ID" value="GFN06865.1"/>
    <property type="molecule type" value="Genomic_DNA"/>
</dbReference>
<proteinExistence type="predicted"/>
<dbReference type="RefSeq" id="WP_229887755.1">
    <property type="nucleotide sequence ID" value="NZ_BMUG01000009.1"/>
</dbReference>
<name>A0A7J0CYQ0_STRMI</name>
<protein>
    <submittedName>
        <fullName evidence="1">Uncharacterized protein</fullName>
    </submittedName>
</protein>
<evidence type="ECO:0000313" key="1">
    <source>
        <dbReference type="EMBL" id="GFN06865.1"/>
    </source>
</evidence>
<gene>
    <name evidence="1" type="ORF">Smic_54210</name>
</gene>